<dbReference type="InterPro" id="IPR038673">
    <property type="entry name" value="OprB_sf"/>
</dbReference>
<proteinExistence type="inferred from homology"/>
<keyword evidence="5" id="KW-1185">Reference proteome</keyword>
<keyword evidence="2" id="KW-0732">Signal</keyword>
<dbReference type="EMBL" id="JBCEVZ010000031">
    <property type="protein sequence ID" value="MEL5995179.1"/>
    <property type="molecule type" value="Genomic_DNA"/>
</dbReference>
<organism evidence="4 5">
    <name type="scientific">Hymenobacter segetis</name>
    <dbReference type="NCBI Taxonomy" id="2025509"/>
    <lineage>
        <taxon>Bacteria</taxon>
        <taxon>Pseudomonadati</taxon>
        <taxon>Bacteroidota</taxon>
        <taxon>Cytophagia</taxon>
        <taxon>Cytophagales</taxon>
        <taxon>Hymenobacteraceae</taxon>
        <taxon>Hymenobacter</taxon>
    </lineage>
</organism>
<feature type="compositionally biased region" description="Low complexity" evidence="3">
    <location>
        <begin position="26"/>
        <end position="41"/>
    </location>
</feature>
<gene>
    <name evidence="4" type="ORF">AAFH49_13250</name>
</gene>
<feature type="region of interest" description="Disordered" evidence="3">
    <location>
        <begin position="26"/>
        <end position="45"/>
    </location>
</feature>
<dbReference type="Gene3D" id="2.40.160.180">
    <property type="entry name" value="Carbohydrate-selective porin OprB"/>
    <property type="match status" value="1"/>
</dbReference>
<comment type="similarity">
    <text evidence="1 2">Belongs to the OprB family.</text>
</comment>
<dbReference type="Proteomes" id="UP001479606">
    <property type="component" value="Unassembled WGS sequence"/>
</dbReference>
<dbReference type="RefSeq" id="WP_342298812.1">
    <property type="nucleotide sequence ID" value="NZ_JBCEVZ010000031.1"/>
</dbReference>
<evidence type="ECO:0000256" key="3">
    <source>
        <dbReference type="SAM" id="MobiDB-lite"/>
    </source>
</evidence>
<dbReference type="Pfam" id="PF04966">
    <property type="entry name" value="OprB"/>
    <property type="match status" value="1"/>
</dbReference>
<evidence type="ECO:0000313" key="5">
    <source>
        <dbReference type="Proteomes" id="UP001479606"/>
    </source>
</evidence>
<reference evidence="4 5" key="1">
    <citation type="journal article" date="2018" name="Arch. Microbiol.">
        <title>Hymenobacter segetis sp. nov., isolated from soil.</title>
        <authorList>
            <person name="Ten L.N."/>
            <person name="Lim S.J."/>
            <person name="Kim B.O."/>
            <person name="Kang I.K."/>
            <person name="Jung H.Y."/>
        </authorList>
    </citation>
    <scope>NUCLEOTIDE SEQUENCE [LARGE SCALE GENOMIC DNA]</scope>
    <source>
        <strain evidence="4 5">S7-3-11</strain>
    </source>
</reference>
<protein>
    <submittedName>
        <fullName evidence="4">Carbohydrate porin</fullName>
    </submittedName>
</protein>
<name>A0ABU9LYS1_9BACT</name>
<accession>A0ABU9LYS1</accession>
<sequence>MVLKHTYLLLAGALLLALPALAQVTPPGSATPATPPKAASAQEPMHQPIEKARNWSLHFQQTLIDQWHNNLTTPYSGDFSLADRESAKLSFTSTVFIGRRLWKNAAVYFNPEVAGGSGLSGARGVAGFTNGETFRIGDPSPNLYLARLYLRQVFALGTATDMDLDDLNQVAGPTPQRYFAVNLGKFSTADFFDQNSYSHDPRTQFLNWSLMSAGAWDYAANTRGYTVGGVFEYVTPGFTARFASTLMPTLANGPILDFHYGTAHAETVELTKVYHLKGRQGTIRALGFRNVAAMATYNTAIRLAQLTGEQPDVTLVRHDGHTKLGFGLNAEQEIAKNVGLFARVSYNDGKNETWAFTEIDHSASIGIASTGDRWARPDDRLGAAIVVNGLSPEHRAYLAAGGYGFIVGDGPGTGYVANSGALNYGLEQIGEVYYSFALHAYHASISPDYQLVINPAYNKDRSGPVHVVAVRLHVEF</sequence>
<comment type="caution">
    <text evidence="4">The sequence shown here is derived from an EMBL/GenBank/DDBJ whole genome shotgun (WGS) entry which is preliminary data.</text>
</comment>
<dbReference type="InterPro" id="IPR007049">
    <property type="entry name" value="Carb-sel_porin_OprB"/>
</dbReference>
<evidence type="ECO:0000313" key="4">
    <source>
        <dbReference type="EMBL" id="MEL5995179.1"/>
    </source>
</evidence>
<feature type="signal peptide" evidence="2">
    <location>
        <begin position="1"/>
        <end position="22"/>
    </location>
</feature>
<evidence type="ECO:0000256" key="1">
    <source>
        <dbReference type="ARBA" id="ARBA00008769"/>
    </source>
</evidence>
<feature type="chain" id="PRO_5044991638" evidence="2">
    <location>
        <begin position="23"/>
        <end position="476"/>
    </location>
</feature>
<evidence type="ECO:0000256" key="2">
    <source>
        <dbReference type="RuleBase" id="RU363072"/>
    </source>
</evidence>